<dbReference type="AlphaFoldDB" id="A0A1H9Z732"/>
<evidence type="ECO:0000313" key="2">
    <source>
        <dbReference type="EMBL" id="SES77287.1"/>
    </source>
</evidence>
<reference evidence="3" key="1">
    <citation type="submission" date="2016-10" db="EMBL/GenBank/DDBJ databases">
        <authorList>
            <person name="Varghese N."/>
            <person name="Submissions S."/>
        </authorList>
    </citation>
    <scope>NUCLEOTIDE SEQUENCE [LARGE SCALE GENOMIC DNA]</scope>
    <source>
        <strain evidence="3">SLH 33</strain>
    </source>
</reference>
<dbReference type="CDD" id="cd00688">
    <property type="entry name" value="ISOPREN_C2_like"/>
    <property type="match status" value="1"/>
</dbReference>
<dbReference type="EMBL" id="FOHQ01000002">
    <property type="protein sequence ID" value="SES77287.1"/>
    <property type="molecule type" value="Genomic_DNA"/>
</dbReference>
<accession>A0A1H9Z732</accession>
<dbReference type="RefSeq" id="WP_244624817.1">
    <property type="nucleotide sequence ID" value="NZ_CAAGSJ010000001.1"/>
</dbReference>
<organism evidence="2 3">
    <name type="scientific">Methanococcoides vulcani</name>
    <dbReference type="NCBI Taxonomy" id="1353158"/>
    <lineage>
        <taxon>Archaea</taxon>
        <taxon>Methanobacteriati</taxon>
        <taxon>Methanobacteriota</taxon>
        <taxon>Stenosarchaea group</taxon>
        <taxon>Methanomicrobia</taxon>
        <taxon>Methanosarcinales</taxon>
        <taxon>Methanosarcinaceae</taxon>
        <taxon>Methanococcoides</taxon>
    </lineage>
</organism>
<protein>
    <recommendedName>
        <fullName evidence="4">Squalene cyclase C-terminal domain-containing protein</fullName>
    </recommendedName>
</protein>
<dbReference type="STRING" id="1353158.SAMN04488587_0904"/>
<name>A0A1H9Z732_9EURY</name>
<evidence type="ECO:0008006" key="4">
    <source>
        <dbReference type="Google" id="ProtNLM"/>
    </source>
</evidence>
<proteinExistence type="predicted"/>
<evidence type="ECO:0000313" key="3">
    <source>
        <dbReference type="Proteomes" id="UP000243338"/>
    </source>
</evidence>
<dbReference type="SUPFAM" id="SSF81853">
    <property type="entry name" value="Family 10 polysaccharide lyase"/>
    <property type="match status" value="1"/>
</dbReference>
<keyword evidence="3" id="KW-1185">Reference proteome</keyword>
<sequence length="410" mass="47049">MQDLNNRIYRTISHIIENGIYPNLKIEDDVAYTIDPVYGIARNRVNAECVKTLIRINGMDGKDHTEIIEKLLNQLVKKQSPDGCWNEIHVKYDEPSALITSIVGEALLDGYVALRRKDLERTIQLAKDFVLANYTSPGYFKKSSVYVADHLNVDATCGAFIAKYGKVFSDEECIEIAKKTAEHICKYQFPDGAYPYTNENHGNYQYGLEIPCIHYQGVTIYYLLKIIDALESNWLDQELKKGIEWLASVQYNDGRFDWSKSGLMFAYYLSGAYAFAIPCFLYGNKWDSRYIQNSEKAMDVLENNIRDIANRWESASMKSLPSSLITSIRTANLGDYPIKHRAFRFGYGMYRQYARRRFADTVDPKLFNLLSSVMGIETSTIEPDNNFPDIFMTSEILDCLSYSLDHMVVD</sequence>
<gene>
    <name evidence="2" type="ORF">SAMN04488587_0904</name>
</gene>
<keyword evidence="1" id="KW-1133">Transmembrane helix</keyword>
<dbReference type="Proteomes" id="UP000243338">
    <property type="component" value="Unassembled WGS sequence"/>
</dbReference>
<evidence type="ECO:0000256" key="1">
    <source>
        <dbReference type="SAM" id="Phobius"/>
    </source>
</evidence>
<feature type="transmembrane region" description="Helical" evidence="1">
    <location>
        <begin position="265"/>
        <end position="283"/>
    </location>
</feature>
<dbReference type="Gene3D" id="1.50.10.20">
    <property type="match status" value="1"/>
</dbReference>
<keyword evidence="1" id="KW-0472">Membrane</keyword>
<keyword evidence="1" id="KW-0812">Transmembrane</keyword>